<dbReference type="SMART" id="SM01340">
    <property type="entry name" value="DNA_mis_repair"/>
    <property type="match status" value="1"/>
</dbReference>
<evidence type="ECO:0000259" key="5">
    <source>
        <dbReference type="SMART" id="SM00853"/>
    </source>
</evidence>
<dbReference type="AlphaFoldDB" id="A0A955RI70"/>
<feature type="domain" description="DNA mismatch repair protein S5" evidence="6">
    <location>
        <begin position="210"/>
        <end position="326"/>
    </location>
</feature>
<keyword evidence="7" id="KW-0540">Nuclease</keyword>
<comment type="caution">
    <text evidence="7">The sequence shown here is derived from an EMBL/GenBank/DDBJ whole genome shotgun (WGS) entry which is preliminary data.</text>
</comment>
<evidence type="ECO:0000256" key="2">
    <source>
        <dbReference type="ARBA" id="ARBA00022763"/>
    </source>
</evidence>
<dbReference type="EMBL" id="JAGQLG010000103">
    <property type="protein sequence ID" value="MCA9382303.1"/>
    <property type="molecule type" value="Genomic_DNA"/>
</dbReference>
<reference evidence="7" key="2">
    <citation type="journal article" date="2021" name="Microbiome">
        <title>Successional dynamics and alternative stable states in a saline activated sludge microbial community over 9 years.</title>
        <authorList>
            <person name="Wang Y."/>
            <person name="Ye J."/>
            <person name="Ju F."/>
            <person name="Liu L."/>
            <person name="Boyd J.A."/>
            <person name="Deng Y."/>
            <person name="Parks D.H."/>
            <person name="Jiang X."/>
            <person name="Yin X."/>
            <person name="Woodcroft B.J."/>
            <person name="Tyson G.W."/>
            <person name="Hugenholtz P."/>
            <person name="Polz M.F."/>
            <person name="Zhang T."/>
        </authorList>
    </citation>
    <scope>NUCLEOTIDE SEQUENCE</scope>
    <source>
        <strain evidence="7">HKST-UBA10</strain>
    </source>
</reference>
<gene>
    <name evidence="4 7" type="primary">mutL</name>
    <name evidence="7" type="ORF">KC660_02745</name>
</gene>
<keyword evidence="7" id="KW-0255">Endonuclease</keyword>
<evidence type="ECO:0000313" key="7">
    <source>
        <dbReference type="EMBL" id="MCA9382303.1"/>
    </source>
</evidence>
<dbReference type="Gene3D" id="3.30.1540.20">
    <property type="entry name" value="MutL, C-terminal domain, dimerisation subdomain"/>
    <property type="match status" value="1"/>
</dbReference>
<keyword evidence="3 4" id="KW-0234">DNA repair</keyword>
<dbReference type="SUPFAM" id="SSF118116">
    <property type="entry name" value="DNA mismatch repair protein MutL"/>
    <property type="match status" value="1"/>
</dbReference>
<dbReference type="Pfam" id="PF01119">
    <property type="entry name" value="DNA_mis_repair"/>
    <property type="match status" value="1"/>
</dbReference>
<dbReference type="InterPro" id="IPR020568">
    <property type="entry name" value="Ribosomal_Su5_D2-typ_SF"/>
</dbReference>
<dbReference type="GO" id="GO:0016887">
    <property type="term" value="F:ATP hydrolysis activity"/>
    <property type="evidence" value="ECO:0007669"/>
    <property type="project" value="InterPro"/>
</dbReference>
<dbReference type="InterPro" id="IPR042120">
    <property type="entry name" value="MutL_C_dimsub"/>
</dbReference>
<dbReference type="InterPro" id="IPR036890">
    <property type="entry name" value="HATPase_C_sf"/>
</dbReference>
<dbReference type="InterPro" id="IPR014762">
    <property type="entry name" value="DNA_mismatch_repair_CS"/>
</dbReference>
<comment type="function">
    <text evidence="4">This protein is involved in the repair of mismatches in DNA. It is required for dam-dependent methyl-directed DNA mismatch repair. May act as a 'molecular matchmaker', a protein that promotes the formation of a stable complex between two or more DNA-binding proteins in an ATP-dependent manner without itself being part of a final effector complex.</text>
</comment>
<dbReference type="GO" id="GO:0032300">
    <property type="term" value="C:mismatch repair complex"/>
    <property type="evidence" value="ECO:0007669"/>
    <property type="project" value="InterPro"/>
</dbReference>
<dbReference type="PROSITE" id="PS00058">
    <property type="entry name" value="DNA_MISMATCH_REPAIR_1"/>
    <property type="match status" value="1"/>
</dbReference>
<dbReference type="Gene3D" id="3.30.1370.100">
    <property type="entry name" value="MutL, C-terminal domain, regulatory subdomain"/>
    <property type="match status" value="1"/>
</dbReference>
<evidence type="ECO:0000256" key="3">
    <source>
        <dbReference type="ARBA" id="ARBA00023204"/>
    </source>
</evidence>
<evidence type="ECO:0000313" key="8">
    <source>
        <dbReference type="Proteomes" id="UP000782843"/>
    </source>
</evidence>
<feature type="domain" description="MutL C-terminal dimerisation" evidence="5">
    <location>
        <begin position="397"/>
        <end position="538"/>
    </location>
</feature>
<dbReference type="Pfam" id="PF13589">
    <property type="entry name" value="HATPase_c_3"/>
    <property type="match status" value="1"/>
</dbReference>
<dbReference type="InterPro" id="IPR002099">
    <property type="entry name" value="MutL/Mlh/PMS"/>
</dbReference>
<dbReference type="InterPro" id="IPR014790">
    <property type="entry name" value="MutL_C"/>
</dbReference>
<dbReference type="Gene3D" id="3.30.565.10">
    <property type="entry name" value="Histidine kinase-like ATPase, C-terminal domain"/>
    <property type="match status" value="1"/>
</dbReference>
<dbReference type="Gene3D" id="3.30.230.10">
    <property type="match status" value="1"/>
</dbReference>
<dbReference type="FunFam" id="3.30.565.10:FF:000003">
    <property type="entry name" value="DNA mismatch repair endonuclease MutL"/>
    <property type="match status" value="1"/>
</dbReference>
<dbReference type="InterPro" id="IPR038973">
    <property type="entry name" value="MutL/Mlh/Pms-like"/>
</dbReference>
<dbReference type="Pfam" id="PF08676">
    <property type="entry name" value="MutL_C"/>
    <property type="match status" value="1"/>
</dbReference>
<sequence>MSTIIKLPKDIINQIAAGEVVERPASIIKELVENSIDANATGIEINLTSDEEGIDLEVIDDGKGMTEEELKLAFESHTTSKIGSIKDLENIHTLGFRGEALASIASVSKVEISTKTKDSATGYKLNIDGGKFSNIVKVTGNNGTSIKIKDIFYNVPARKKFLKSYRTEVSHIYQILTQIALANPSIGFRITNNGKEVYNLYKNESLETRIKAISNINTEELITVHNESNIKISGFIVHPKQMTDRRKDQFVFVNKRPIQDRTVSKAIYEGYRGYIMQGKHPSFFIFIEIKPGEVDVNVHPRKSEVRFLNNNEVFTSVKNSITTSLAKYMQEKQVENLNIDNRSYKFREPSSNQNHRYGSFQKSISNQQVITFQKAPVSFNPRIKDKIDLDVTETIDNIFQIFNTYIVIEKSDEIMFIDQHAAAERITFEAIKSKRKNEIVSYLISQSIELKPEEKIVIIDNAEVLDNLGFQVEDSGGNSLLIKTVPEDIKNSNLEKLFSEIANEFMVQNRDIKKVKDINEHIIATLSCHTSIRAGMKLDMFRINKLIEDLMKCDNPYSCPHGRPIIWNLSKYELEKNFKRK</sequence>
<organism evidence="7 8">
    <name type="scientific">Candidatus Dojkabacteria bacterium</name>
    <dbReference type="NCBI Taxonomy" id="2099670"/>
    <lineage>
        <taxon>Bacteria</taxon>
        <taxon>Candidatus Dojkabacteria</taxon>
    </lineage>
</organism>
<comment type="similarity">
    <text evidence="1 4">Belongs to the DNA mismatch repair MutL/HexB family.</text>
</comment>
<dbReference type="CDD" id="cd16926">
    <property type="entry name" value="HATPase_MutL-MLH-PMS-like"/>
    <property type="match status" value="1"/>
</dbReference>
<dbReference type="GO" id="GO:0004519">
    <property type="term" value="F:endonuclease activity"/>
    <property type="evidence" value="ECO:0007669"/>
    <property type="project" value="UniProtKB-KW"/>
</dbReference>
<evidence type="ECO:0000256" key="4">
    <source>
        <dbReference type="HAMAP-Rule" id="MF_00149"/>
    </source>
</evidence>
<dbReference type="PANTHER" id="PTHR10073:SF12">
    <property type="entry name" value="DNA MISMATCH REPAIR PROTEIN MLH1"/>
    <property type="match status" value="1"/>
</dbReference>
<keyword evidence="2 4" id="KW-0227">DNA damage</keyword>
<dbReference type="HAMAP" id="MF_00149">
    <property type="entry name" value="DNA_mis_repair"/>
    <property type="match status" value="1"/>
</dbReference>
<dbReference type="InterPro" id="IPR042121">
    <property type="entry name" value="MutL_C_regsub"/>
</dbReference>
<name>A0A955RI70_9BACT</name>
<accession>A0A955RI70</accession>
<dbReference type="InterPro" id="IPR037198">
    <property type="entry name" value="MutL_C_sf"/>
</dbReference>
<dbReference type="GO" id="GO:0005524">
    <property type="term" value="F:ATP binding"/>
    <property type="evidence" value="ECO:0007669"/>
    <property type="project" value="InterPro"/>
</dbReference>
<dbReference type="SMART" id="SM00853">
    <property type="entry name" value="MutL_C"/>
    <property type="match status" value="1"/>
</dbReference>
<dbReference type="InterPro" id="IPR013507">
    <property type="entry name" value="DNA_mismatch_S5_2-like"/>
</dbReference>
<dbReference type="SUPFAM" id="SSF55874">
    <property type="entry name" value="ATPase domain of HSP90 chaperone/DNA topoisomerase II/histidine kinase"/>
    <property type="match status" value="1"/>
</dbReference>
<evidence type="ECO:0000256" key="1">
    <source>
        <dbReference type="ARBA" id="ARBA00006082"/>
    </source>
</evidence>
<dbReference type="Proteomes" id="UP000782843">
    <property type="component" value="Unassembled WGS sequence"/>
</dbReference>
<dbReference type="GO" id="GO:0140664">
    <property type="term" value="F:ATP-dependent DNA damage sensor activity"/>
    <property type="evidence" value="ECO:0007669"/>
    <property type="project" value="InterPro"/>
</dbReference>
<dbReference type="InterPro" id="IPR014721">
    <property type="entry name" value="Ribsml_uS5_D2-typ_fold_subgr"/>
</dbReference>
<dbReference type="NCBIfam" id="TIGR00585">
    <property type="entry name" value="mutl"/>
    <property type="match status" value="1"/>
</dbReference>
<evidence type="ECO:0000259" key="6">
    <source>
        <dbReference type="SMART" id="SM01340"/>
    </source>
</evidence>
<reference evidence="7" key="1">
    <citation type="submission" date="2020-04" db="EMBL/GenBank/DDBJ databases">
        <authorList>
            <person name="Zhang T."/>
        </authorList>
    </citation>
    <scope>NUCLEOTIDE SEQUENCE</scope>
    <source>
        <strain evidence="7">HKST-UBA10</strain>
    </source>
</reference>
<keyword evidence="7" id="KW-0378">Hydrolase</keyword>
<dbReference type="GO" id="GO:0030983">
    <property type="term" value="F:mismatched DNA binding"/>
    <property type="evidence" value="ECO:0007669"/>
    <property type="project" value="InterPro"/>
</dbReference>
<dbReference type="GO" id="GO:0006298">
    <property type="term" value="P:mismatch repair"/>
    <property type="evidence" value="ECO:0007669"/>
    <property type="project" value="UniProtKB-UniRule"/>
</dbReference>
<proteinExistence type="inferred from homology"/>
<protein>
    <recommendedName>
        <fullName evidence="4">DNA mismatch repair protein MutL</fullName>
    </recommendedName>
</protein>
<dbReference type="SUPFAM" id="SSF54211">
    <property type="entry name" value="Ribosomal protein S5 domain 2-like"/>
    <property type="match status" value="1"/>
</dbReference>
<dbReference type="PANTHER" id="PTHR10073">
    <property type="entry name" value="DNA MISMATCH REPAIR PROTEIN MLH, PMS, MUTL"/>
    <property type="match status" value="1"/>
</dbReference>
<dbReference type="CDD" id="cd00782">
    <property type="entry name" value="MutL_Trans"/>
    <property type="match status" value="1"/>
</dbReference>
<dbReference type="InterPro" id="IPR020667">
    <property type="entry name" value="DNA_mismatch_repair_MutL"/>
</dbReference>